<accession>A0A1H8W152</accession>
<gene>
    <name evidence="1" type="ORF">SAMN05216388_10455</name>
</gene>
<keyword evidence="2" id="KW-1185">Reference proteome</keyword>
<sequence>MDEKIGLPITRPDAGGLRSLSIDRATIQKPIATNSTKTASDC</sequence>
<evidence type="ECO:0000313" key="2">
    <source>
        <dbReference type="Proteomes" id="UP000198775"/>
    </source>
</evidence>
<dbReference type="AlphaFoldDB" id="A0A1H8W152"/>
<reference evidence="2" key="1">
    <citation type="submission" date="2016-10" db="EMBL/GenBank/DDBJ databases">
        <authorList>
            <person name="Varghese N."/>
            <person name="Submissions S."/>
        </authorList>
    </citation>
    <scope>NUCLEOTIDE SEQUENCE [LARGE SCALE GENOMIC DNA]</scope>
    <source>
        <strain evidence="2">IBRC-M 10043</strain>
    </source>
</reference>
<dbReference type="Proteomes" id="UP000198775">
    <property type="component" value="Unassembled WGS sequence"/>
</dbReference>
<proteinExistence type="predicted"/>
<name>A0A1H8W152_9EURY</name>
<dbReference type="EMBL" id="FOCX01000045">
    <property type="protein sequence ID" value="SEP20898.1"/>
    <property type="molecule type" value="Genomic_DNA"/>
</dbReference>
<organism evidence="1 2">
    <name type="scientific">Halorientalis persicus</name>
    <dbReference type="NCBI Taxonomy" id="1367881"/>
    <lineage>
        <taxon>Archaea</taxon>
        <taxon>Methanobacteriati</taxon>
        <taxon>Methanobacteriota</taxon>
        <taxon>Stenosarchaea group</taxon>
        <taxon>Halobacteria</taxon>
        <taxon>Halobacteriales</taxon>
        <taxon>Haloarculaceae</taxon>
        <taxon>Halorientalis</taxon>
    </lineage>
</organism>
<evidence type="ECO:0000313" key="1">
    <source>
        <dbReference type="EMBL" id="SEP20898.1"/>
    </source>
</evidence>
<protein>
    <submittedName>
        <fullName evidence="1">Uncharacterized protein</fullName>
    </submittedName>
</protein>